<feature type="transmembrane region" description="Helical" evidence="7">
    <location>
        <begin position="72"/>
        <end position="91"/>
    </location>
</feature>
<sequence>MNRHQRSATTTKSATATEPAAASPQSSPPTTTTSTTATTTTATTTTTSTTTTTRPAKKLQYFIYPELPKYELRFYIAVIIICIFYSWNAVFTASNTFLHSRFDPYHKTVTNFPLIGPRFKDTSNWEWARWAPFAISMIPFLAIHSLIFSICSKFLTPLTTSYISLIYSMIGCCYLFTLRLVAISVLQGTFIFAVTLYLRHQLTVWLCAGPLLYFIMNWSTRISHDPFLVLLFAAYTLLSYISYNLDFVRGEAQTQNQTVHYRYQRMLFYTFYPPYMISLIVPYSDFEKQIADRDKRVRNWRWILFFAARILFWWGFIDFMLHFSYHEALLFDTTYANTIPKDQFVSLGMALGQFFNLKYVVIFGLPAVFAHIDKMQPQDGPICIARVTLYSKIWRNFDRGLYTFFKRYIFIPICQPTFSLGRKLIGVFVSYAFVLIWHGIQYHNIVWILLNIAELFVEYTAKGIYLIDGVRKFRETYISDVAFRRILAWLQIIPFVFGIYSNFYFLGGPSVGALFVQRIWVEETLTLQYPFFLLISLGYCYANITMEVENYLTRRQQKLHEA</sequence>
<dbReference type="AlphaFoldDB" id="A0A0N4VP71"/>
<feature type="transmembrane region" description="Helical" evidence="7">
    <location>
        <begin position="486"/>
        <end position="507"/>
    </location>
</feature>
<dbReference type="Pfam" id="PF03062">
    <property type="entry name" value="MBOAT"/>
    <property type="match status" value="1"/>
</dbReference>
<reference evidence="10" key="1">
    <citation type="submission" date="2017-02" db="UniProtKB">
        <authorList>
            <consortium name="WormBaseParasite"/>
        </authorList>
    </citation>
    <scope>IDENTIFICATION</scope>
</reference>
<dbReference type="InterPro" id="IPR051085">
    <property type="entry name" value="MB_O-acyltransferase"/>
</dbReference>
<organism evidence="10">
    <name type="scientific">Enterobius vermicularis</name>
    <name type="common">Human pinworm</name>
    <dbReference type="NCBI Taxonomy" id="51028"/>
    <lineage>
        <taxon>Eukaryota</taxon>
        <taxon>Metazoa</taxon>
        <taxon>Ecdysozoa</taxon>
        <taxon>Nematoda</taxon>
        <taxon>Chromadorea</taxon>
        <taxon>Rhabditida</taxon>
        <taxon>Spirurina</taxon>
        <taxon>Oxyuridomorpha</taxon>
        <taxon>Oxyuroidea</taxon>
        <taxon>Oxyuridae</taxon>
        <taxon>Enterobius</taxon>
    </lineage>
</organism>
<evidence type="ECO:0000313" key="9">
    <source>
        <dbReference type="Proteomes" id="UP000274131"/>
    </source>
</evidence>
<proteinExistence type="inferred from homology"/>
<protein>
    <submittedName>
        <fullName evidence="10">MBOAT family protein</fullName>
    </submittedName>
</protein>
<name>A0A0N4VP71_ENTVE</name>
<evidence type="ECO:0000256" key="5">
    <source>
        <dbReference type="ARBA" id="ARBA00038268"/>
    </source>
</evidence>
<feature type="transmembrane region" description="Helical" evidence="7">
    <location>
        <begin position="345"/>
        <end position="369"/>
    </location>
</feature>
<feature type="transmembrane region" description="Helical" evidence="7">
    <location>
        <begin position="162"/>
        <end position="184"/>
    </location>
</feature>
<dbReference type="EMBL" id="UXUI01013090">
    <property type="protein sequence ID" value="VDD97216.1"/>
    <property type="molecule type" value="Genomic_DNA"/>
</dbReference>
<comment type="subcellular location">
    <subcellularLocation>
        <location evidence="1">Membrane</location>
        <topology evidence="1">Multi-pass membrane protein</topology>
    </subcellularLocation>
</comment>
<evidence type="ECO:0000313" key="8">
    <source>
        <dbReference type="EMBL" id="VDD97216.1"/>
    </source>
</evidence>
<feature type="region of interest" description="Disordered" evidence="6">
    <location>
        <begin position="1"/>
        <end position="50"/>
    </location>
</feature>
<dbReference type="STRING" id="51028.A0A0N4VP71"/>
<evidence type="ECO:0000256" key="4">
    <source>
        <dbReference type="ARBA" id="ARBA00023136"/>
    </source>
</evidence>
<dbReference type="Proteomes" id="UP000274131">
    <property type="component" value="Unassembled WGS sequence"/>
</dbReference>
<keyword evidence="2 7" id="KW-0812">Transmembrane</keyword>
<dbReference type="GO" id="GO:0005783">
    <property type="term" value="C:endoplasmic reticulum"/>
    <property type="evidence" value="ECO:0007669"/>
    <property type="project" value="TreeGrafter"/>
</dbReference>
<dbReference type="GO" id="GO:0016409">
    <property type="term" value="F:palmitoyltransferase activity"/>
    <property type="evidence" value="ECO:0007669"/>
    <property type="project" value="TreeGrafter"/>
</dbReference>
<feature type="transmembrane region" description="Helical" evidence="7">
    <location>
        <begin position="190"/>
        <end position="215"/>
    </location>
</feature>
<dbReference type="PANTHER" id="PTHR13285">
    <property type="entry name" value="ACYLTRANSFERASE"/>
    <property type="match status" value="1"/>
</dbReference>
<keyword evidence="3 7" id="KW-1133">Transmembrane helix</keyword>
<comment type="similarity">
    <text evidence="5">Belongs to the membrane-bound acyltransferase family. HHAT subfamily.</text>
</comment>
<dbReference type="WBParaSite" id="EVEC_0001279401-mRNA-1">
    <property type="protein sequence ID" value="EVEC_0001279401-mRNA-1"/>
    <property type="gene ID" value="EVEC_0001279401"/>
</dbReference>
<keyword evidence="4 7" id="KW-0472">Membrane</keyword>
<evidence type="ECO:0000256" key="3">
    <source>
        <dbReference type="ARBA" id="ARBA00022989"/>
    </source>
</evidence>
<keyword evidence="9" id="KW-1185">Reference proteome</keyword>
<feature type="transmembrane region" description="Helical" evidence="7">
    <location>
        <begin position="527"/>
        <end position="546"/>
    </location>
</feature>
<reference evidence="8 9" key="2">
    <citation type="submission" date="2018-10" db="EMBL/GenBank/DDBJ databases">
        <authorList>
            <consortium name="Pathogen Informatics"/>
        </authorList>
    </citation>
    <scope>NUCLEOTIDE SEQUENCE [LARGE SCALE GENOMIC DNA]</scope>
</reference>
<dbReference type="InterPro" id="IPR004299">
    <property type="entry name" value="MBOAT_fam"/>
</dbReference>
<evidence type="ECO:0000256" key="6">
    <source>
        <dbReference type="SAM" id="MobiDB-lite"/>
    </source>
</evidence>
<dbReference type="GO" id="GO:0016020">
    <property type="term" value="C:membrane"/>
    <property type="evidence" value="ECO:0007669"/>
    <property type="project" value="UniProtKB-SubCell"/>
</dbReference>
<feature type="transmembrane region" description="Helical" evidence="7">
    <location>
        <begin position="130"/>
        <end position="150"/>
    </location>
</feature>
<evidence type="ECO:0000256" key="1">
    <source>
        <dbReference type="ARBA" id="ARBA00004141"/>
    </source>
</evidence>
<feature type="transmembrane region" description="Helical" evidence="7">
    <location>
        <begin position="446"/>
        <end position="465"/>
    </location>
</feature>
<feature type="transmembrane region" description="Helical" evidence="7">
    <location>
        <begin position="263"/>
        <end position="281"/>
    </location>
</feature>
<feature type="transmembrane region" description="Helical" evidence="7">
    <location>
        <begin position="227"/>
        <end position="243"/>
    </location>
</feature>
<evidence type="ECO:0000256" key="7">
    <source>
        <dbReference type="SAM" id="Phobius"/>
    </source>
</evidence>
<feature type="transmembrane region" description="Helical" evidence="7">
    <location>
        <begin position="424"/>
        <end position="440"/>
    </location>
</feature>
<dbReference type="OrthoDB" id="420606at2759"/>
<dbReference type="PANTHER" id="PTHR13285:SF22">
    <property type="entry name" value="PROTEIN-CYSTEINE N-PALMITOYLTRANSFERASE HHAT"/>
    <property type="match status" value="1"/>
</dbReference>
<evidence type="ECO:0000313" key="10">
    <source>
        <dbReference type="WBParaSite" id="EVEC_0001279401-mRNA-1"/>
    </source>
</evidence>
<feature type="transmembrane region" description="Helical" evidence="7">
    <location>
        <begin position="302"/>
        <end position="325"/>
    </location>
</feature>
<feature type="compositionally biased region" description="Low complexity" evidence="6">
    <location>
        <begin position="7"/>
        <end position="50"/>
    </location>
</feature>
<evidence type="ECO:0000256" key="2">
    <source>
        <dbReference type="ARBA" id="ARBA00022692"/>
    </source>
</evidence>
<accession>A0A0N4VP71</accession>
<gene>
    <name evidence="8" type="ORF">EVEC_LOCUS11967</name>
</gene>